<comment type="caution">
    <text evidence="6">The sequence shown here is derived from an EMBL/GenBank/DDBJ whole genome shotgun (WGS) entry which is preliminary data.</text>
</comment>
<evidence type="ECO:0000256" key="5">
    <source>
        <dbReference type="ARBA" id="ARBA00022801"/>
    </source>
</evidence>
<evidence type="ECO:0000256" key="3">
    <source>
        <dbReference type="ARBA" id="ARBA00022722"/>
    </source>
</evidence>
<dbReference type="InterPro" id="IPR007581">
    <property type="entry name" value="Endonuclease-V"/>
</dbReference>
<dbReference type="GO" id="GO:0016891">
    <property type="term" value="F:RNA endonuclease activity producing 5'-phosphomonoesters, hydrolytic mechanism"/>
    <property type="evidence" value="ECO:0007669"/>
    <property type="project" value="TreeGrafter"/>
</dbReference>
<dbReference type="AlphaFoldDB" id="A0A7J7IQV0"/>
<dbReference type="OrthoDB" id="20018at2759"/>
<sequence>MSSPDSALNVWELEQTERSYQVRRSWIEFSPDTDHERGSSRPVLLAGVDVAWNREPLTAALCLPGKQIDLEEYPTRHVPPYYSSFLAYREAPLVVPLVQRHRRDFDVLLVDGNGILHPRRYGLASAIGVECGVRTIGVAKSYHWFANTGLSMLPNVPALLTLEPSLGRMRDPPWHGELCYRNEHEIRSVMEAENRLVLPLCMRWYQKRAETSHTPAQPLSNRLNRDSPVPDFVDEVLGAAVRTGRRARNPVYVSVGHGIDLDTAVTLVQAAAREHRLPEPLRLADQVARGTQPRTMSFPLPSP</sequence>
<dbReference type="GO" id="GO:0006281">
    <property type="term" value="P:DNA repair"/>
    <property type="evidence" value="ECO:0007669"/>
    <property type="project" value="InterPro"/>
</dbReference>
<reference evidence="6 7" key="1">
    <citation type="journal article" date="2020" name="J. Phycol.">
        <title>Comparative genome analysis reveals Cyanidiococcus gen. nov., a new extremophilic red algal genus sister to Cyanidioschyzon (Cyanidioschyzonaceae, Rhodophyta).</title>
        <authorList>
            <person name="Liu S.-L."/>
            <person name="Chiang Y.-R."/>
            <person name="Yoon H.S."/>
            <person name="Fu H.-Y."/>
        </authorList>
    </citation>
    <scope>NUCLEOTIDE SEQUENCE [LARGE SCALE GENOMIC DNA]</scope>
    <source>
        <strain evidence="6 7">THAL066</strain>
    </source>
</reference>
<keyword evidence="5" id="KW-0378">Hydrolase</keyword>
<keyword evidence="3" id="KW-0540">Nuclease</keyword>
<evidence type="ECO:0008006" key="8">
    <source>
        <dbReference type="Google" id="ProtNLM"/>
    </source>
</evidence>
<evidence type="ECO:0000256" key="1">
    <source>
        <dbReference type="ARBA" id="ARBA00004496"/>
    </source>
</evidence>
<evidence type="ECO:0000313" key="7">
    <source>
        <dbReference type="Proteomes" id="UP000530660"/>
    </source>
</evidence>
<dbReference type="EMBL" id="VWRR01000002">
    <property type="protein sequence ID" value="KAF6004917.1"/>
    <property type="molecule type" value="Genomic_DNA"/>
</dbReference>
<comment type="subcellular location">
    <subcellularLocation>
        <location evidence="1">Cytoplasm</location>
    </subcellularLocation>
</comment>
<protein>
    <recommendedName>
        <fullName evidence="8">Endonuclease V</fullName>
    </recommendedName>
</protein>
<dbReference type="GO" id="GO:0003727">
    <property type="term" value="F:single-stranded RNA binding"/>
    <property type="evidence" value="ECO:0007669"/>
    <property type="project" value="TreeGrafter"/>
</dbReference>
<gene>
    <name evidence="6" type="ORF">F1559_004099</name>
</gene>
<name>A0A7J7IQV0_9RHOD</name>
<dbReference type="PANTHER" id="PTHR28511:SF1">
    <property type="entry name" value="ENDONUCLEASE V"/>
    <property type="match status" value="1"/>
</dbReference>
<keyword evidence="2" id="KW-0963">Cytoplasm</keyword>
<dbReference type="GO" id="GO:0005737">
    <property type="term" value="C:cytoplasm"/>
    <property type="evidence" value="ECO:0007669"/>
    <property type="project" value="UniProtKB-SubCell"/>
</dbReference>
<proteinExistence type="predicted"/>
<organism evidence="6 7">
    <name type="scientific">Cyanidiococcus yangmingshanensis</name>
    <dbReference type="NCBI Taxonomy" id="2690220"/>
    <lineage>
        <taxon>Eukaryota</taxon>
        <taxon>Rhodophyta</taxon>
        <taxon>Bangiophyceae</taxon>
        <taxon>Cyanidiales</taxon>
        <taxon>Cyanidiaceae</taxon>
        <taxon>Cyanidiococcus</taxon>
    </lineage>
</organism>
<evidence type="ECO:0000313" key="6">
    <source>
        <dbReference type="EMBL" id="KAF6004917.1"/>
    </source>
</evidence>
<dbReference type="Proteomes" id="UP000530660">
    <property type="component" value="Unassembled WGS sequence"/>
</dbReference>
<keyword evidence="4" id="KW-0255">Endonuclease</keyword>
<evidence type="ECO:0000256" key="2">
    <source>
        <dbReference type="ARBA" id="ARBA00022490"/>
    </source>
</evidence>
<evidence type="ECO:0000256" key="4">
    <source>
        <dbReference type="ARBA" id="ARBA00022759"/>
    </source>
</evidence>
<keyword evidence="7" id="KW-1185">Reference proteome</keyword>
<dbReference type="Pfam" id="PF04493">
    <property type="entry name" value="Endonuclease_5"/>
    <property type="match status" value="2"/>
</dbReference>
<dbReference type="PANTHER" id="PTHR28511">
    <property type="entry name" value="ENDONUCLEASE V"/>
    <property type="match status" value="1"/>
</dbReference>
<dbReference type="Gene3D" id="3.30.2170.10">
    <property type="entry name" value="archaeoglobus fulgidus dsm 4304 superfamily"/>
    <property type="match status" value="1"/>
</dbReference>
<accession>A0A7J7IQV0</accession>